<dbReference type="SUPFAM" id="SSF52540">
    <property type="entry name" value="P-loop containing nucleoside triphosphate hydrolases"/>
    <property type="match status" value="1"/>
</dbReference>
<gene>
    <name evidence="2" type="ORF">B6F84_11815</name>
</gene>
<evidence type="ECO:0000313" key="2">
    <source>
        <dbReference type="EMBL" id="ARM76633.1"/>
    </source>
</evidence>
<proteinExistence type="predicted"/>
<evidence type="ECO:0000313" key="3">
    <source>
        <dbReference type="Proteomes" id="UP000193404"/>
    </source>
</evidence>
<accession>A0A1W6K263</accession>
<dbReference type="OrthoDB" id="34582at2157"/>
<reference evidence="2 3" key="1">
    <citation type="submission" date="2017-03" db="EMBL/GenBank/DDBJ databases">
        <title>Sulfur activation and transportation mechanism of thermophilic Archaea Acidianus manzaensis YN-25.</title>
        <authorList>
            <person name="Ma Y."/>
            <person name="Yang Y."/>
            <person name="Xia J."/>
        </authorList>
    </citation>
    <scope>NUCLEOTIDE SEQUENCE [LARGE SCALE GENOMIC DNA]</scope>
    <source>
        <strain evidence="2 3">YN-25</strain>
    </source>
</reference>
<evidence type="ECO:0000259" key="1">
    <source>
        <dbReference type="Pfam" id="PF01656"/>
    </source>
</evidence>
<dbReference type="InterPro" id="IPR027417">
    <property type="entry name" value="P-loop_NTPase"/>
</dbReference>
<dbReference type="RefSeq" id="WP_148692424.1">
    <property type="nucleotide sequence ID" value="NZ_CP020477.1"/>
</dbReference>
<dbReference type="Gene3D" id="3.40.50.300">
    <property type="entry name" value="P-loop containing nucleotide triphosphate hydrolases"/>
    <property type="match status" value="1"/>
</dbReference>
<dbReference type="Pfam" id="PF01656">
    <property type="entry name" value="CbiA"/>
    <property type="match status" value="1"/>
</dbReference>
<feature type="domain" description="CobQ/CobB/MinD/ParA nucleotide binding" evidence="1">
    <location>
        <begin position="4"/>
        <end position="182"/>
    </location>
</feature>
<dbReference type="Proteomes" id="UP000193404">
    <property type="component" value="Chromosome"/>
</dbReference>
<dbReference type="KEGG" id="aman:B6F84_11815"/>
<protein>
    <recommendedName>
        <fullName evidence="1">CobQ/CobB/MinD/ParA nucleotide binding domain-containing protein</fullName>
    </recommendedName>
</protein>
<dbReference type="GeneID" id="41591621"/>
<dbReference type="STRING" id="282676.B6F84_11815"/>
<name>A0A1W6K263_9CREN</name>
<dbReference type="InterPro" id="IPR002586">
    <property type="entry name" value="CobQ/CobB/MinD/ParA_Nub-bd_dom"/>
</dbReference>
<organism evidence="2 3">
    <name type="scientific">Acidianus manzaensis</name>
    <dbReference type="NCBI Taxonomy" id="282676"/>
    <lineage>
        <taxon>Archaea</taxon>
        <taxon>Thermoproteota</taxon>
        <taxon>Thermoprotei</taxon>
        <taxon>Sulfolobales</taxon>
        <taxon>Sulfolobaceae</taxon>
        <taxon>Acidianus</taxon>
    </lineage>
</organism>
<dbReference type="EMBL" id="CP020477">
    <property type="protein sequence ID" value="ARM76633.1"/>
    <property type="molecule type" value="Genomic_DNA"/>
</dbReference>
<dbReference type="AlphaFoldDB" id="A0A1W6K263"/>
<keyword evidence="3" id="KW-1185">Reference proteome</keyword>
<sequence length="217" mass="25377">MIRILVFSPKGGVGKSSIIYFLSLLFKEKYKVLIVDLSTSMTLSRLFNISGNIIDNDLDYFTEKDHISIVSFYSKNIPKNVKKIYNRYSDILKDKDIILVEYPTILNIPAIQLESTIFKETTNSTNYLLPISDPMNYIIHAVPNYINLIAQNSDLSYSILGLVINRSKEDSFDNDIKTFYREIFIIKFYREMLFKGFWNTPIPKDIYPIYYKINKLL</sequence>